<evidence type="ECO:0000313" key="2">
    <source>
        <dbReference type="Proteomes" id="UP000075920"/>
    </source>
</evidence>
<proteinExistence type="predicted"/>
<organism evidence="1 2">
    <name type="scientific">Anopheles minimus</name>
    <dbReference type="NCBI Taxonomy" id="112268"/>
    <lineage>
        <taxon>Eukaryota</taxon>
        <taxon>Metazoa</taxon>
        <taxon>Ecdysozoa</taxon>
        <taxon>Arthropoda</taxon>
        <taxon>Hexapoda</taxon>
        <taxon>Insecta</taxon>
        <taxon>Pterygota</taxon>
        <taxon>Neoptera</taxon>
        <taxon>Endopterygota</taxon>
        <taxon>Diptera</taxon>
        <taxon>Nematocera</taxon>
        <taxon>Culicoidea</taxon>
        <taxon>Culicidae</taxon>
        <taxon>Anophelinae</taxon>
        <taxon>Anopheles</taxon>
    </lineage>
</organism>
<accession>A0A182VV07</accession>
<name>A0A182VV07_9DIPT</name>
<evidence type="ECO:0000313" key="1">
    <source>
        <dbReference type="EnsemblMetazoa" id="AMIN001902-PA"/>
    </source>
</evidence>
<sequence>MQLRIRPVTLPMVSQNGTPPMAMPMQVPHGHMMQQIVDENGTLRHVILSTQPPQPLRQGNVQHHLHPSAFRGLQNIAHVMICMFSPAFIAAERNGTA</sequence>
<dbReference type="Proteomes" id="UP000075920">
    <property type="component" value="Unassembled WGS sequence"/>
</dbReference>
<dbReference type="STRING" id="112268.A0A182VV07"/>
<dbReference type="EnsemblMetazoa" id="AMIN001902-RA">
    <property type="protein sequence ID" value="AMIN001902-PA"/>
    <property type="gene ID" value="AMIN001902"/>
</dbReference>
<keyword evidence="2" id="KW-1185">Reference proteome</keyword>
<reference evidence="2" key="1">
    <citation type="submission" date="2013-03" db="EMBL/GenBank/DDBJ databases">
        <title>The Genome Sequence of Anopheles minimus MINIMUS1.</title>
        <authorList>
            <consortium name="The Broad Institute Genomics Platform"/>
            <person name="Neafsey D.E."/>
            <person name="Walton C."/>
            <person name="Walker B."/>
            <person name="Young S.K."/>
            <person name="Zeng Q."/>
            <person name="Gargeya S."/>
            <person name="Fitzgerald M."/>
            <person name="Haas B."/>
            <person name="Abouelleil A."/>
            <person name="Allen A.W."/>
            <person name="Alvarado L."/>
            <person name="Arachchi H.M."/>
            <person name="Berlin A.M."/>
            <person name="Chapman S.B."/>
            <person name="Gainer-Dewar J."/>
            <person name="Goldberg J."/>
            <person name="Griggs A."/>
            <person name="Gujja S."/>
            <person name="Hansen M."/>
            <person name="Howarth C."/>
            <person name="Imamovic A."/>
            <person name="Ireland A."/>
            <person name="Larimer J."/>
            <person name="McCowan C."/>
            <person name="Murphy C."/>
            <person name="Pearson M."/>
            <person name="Poon T.W."/>
            <person name="Priest M."/>
            <person name="Roberts A."/>
            <person name="Saif S."/>
            <person name="Shea T."/>
            <person name="Sisk P."/>
            <person name="Sykes S."/>
            <person name="Wortman J."/>
            <person name="Nusbaum C."/>
            <person name="Birren B."/>
        </authorList>
    </citation>
    <scope>NUCLEOTIDE SEQUENCE [LARGE SCALE GENOMIC DNA]</scope>
    <source>
        <strain evidence="2">MINIMUS1</strain>
    </source>
</reference>
<reference evidence="1" key="2">
    <citation type="submission" date="2020-05" db="UniProtKB">
        <authorList>
            <consortium name="EnsemblMetazoa"/>
        </authorList>
    </citation>
    <scope>IDENTIFICATION</scope>
    <source>
        <strain evidence="1">MINIMUS1</strain>
    </source>
</reference>
<protein>
    <submittedName>
        <fullName evidence="1">Uncharacterized protein</fullName>
    </submittedName>
</protein>
<dbReference type="AlphaFoldDB" id="A0A182VV07"/>
<dbReference type="VEuPathDB" id="VectorBase:AMIN001902"/>